<dbReference type="SUPFAM" id="SSF160059">
    <property type="entry name" value="PriA/YqbF domain"/>
    <property type="match status" value="1"/>
</dbReference>
<dbReference type="SUPFAM" id="SSF158573">
    <property type="entry name" value="GINS helical bundle-like"/>
    <property type="match status" value="1"/>
</dbReference>
<organism evidence="8 9">
    <name type="scientific">Mytilus coruscus</name>
    <name type="common">Sea mussel</name>
    <dbReference type="NCBI Taxonomy" id="42192"/>
    <lineage>
        <taxon>Eukaryota</taxon>
        <taxon>Metazoa</taxon>
        <taxon>Spiralia</taxon>
        <taxon>Lophotrochozoa</taxon>
        <taxon>Mollusca</taxon>
        <taxon>Bivalvia</taxon>
        <taxon>Autobranchia</taxon>
        <taxon>Pteriomorphia</taxon>
        <taxon>Mytilida</taxon>
        <taxon>Mytiloidea</taxon>
        <taxon>Mytilidae</taxon>
        <taxon>Mytilinae</taxon>
        <taxon>Mytilus</taxon>
    </lineage>
</organism>
<dbReference type="CDD" id="cd11712">
    <property type="entry name" value="GINS_A_psf2"/>
    <property type="match status" value="1"/>
</dbReference>
<keyword evidence="9" id="KW-1185">Reference proteome</keyword>
<evidence type="ECO:0000256" key="3">
    <source>
        <dbReference type="ARBA" id="ARBA00022705"/>
    </source>
</evidence>
<dbReference type="PANTHER" id="PTHR12772">
    <property type="entry name" value="DNA REPLICATION COMPLEX GINS PROTEIN PSF2"/>
    <property type="match status" value="1"/>
</dbReference>
<dbReference type="AlphaFoldDB" id="A0A6J8BYA0"/>
<evidence type="ECO:0000256" key="2">
    <source>
        <dbReference type="ARBA" id="ARBA00010565"/>
    </source>
</evidence>
<dbReference type="GO" id="GO:0000727">
    <property type="term" value="P:double-strand break repair via break-induced replication"/>
    <property type="evidence" value="ECO:0007669"/>
    <property type="project" value="TreeGrafter"/>
</dbReference>
<dbReference type="InterPro" id="IPR007257">
    <property type="entry name" value="GINS_Psf2"/>
</dbReference>
<evidence type="ECO:0000259" key="6">
    <source>
        <dbReference type="Pfam" id="PF05916"/>
    </source>
</evidence>
<dbReference type="Pfam" id="PF25005">
    <property type="entry name" value="PSF2_N"/>
    <property type="match status" value="1"/>
</dbReference>
<dbReference type="GO" id="GO:0006260">
    <property type="term" value="P:DNA replication"/>
    <property type="evidence" value="ECO:0007669"/>
    <property type="project" value="UniProtKB-KW"/>
</dbReference>
<dbReference type="FunFam" id="1.20.58.1020:FF:000001">
    <property type="entry name" value="DNA replication complex GINS protein PSF2"/>
    <property type="match status" value="1"/>
</dbReference>
<dbReference type="OrthoDB" id="1938138at2759"/>
<accession>A0A6J8BYA0</accession>
<dbReference type="CDD" id="cd21694">
    <property type="entry name" value="GINS_B_Psf2"/>
    <property type="match status" value="1"/>
</dbReference>
<dbReference type="InterPro" id="IPR036224">
    <property type="entry name" value="GINS_bundle-like_dom_sf"/>
</dbReference>
<dbReference type="Gene3D" id="3.40.5.50">
    <property type="match status" value="1"/>
</dbReference>
<gene>
    <name evidence="8" type="ORF">MCOR_22693</name>
</gene>
<sequence>MDPAEVEFLAEKEEISVVPNFTQDKIYLIGGDVGPFNAGLPVKVPLWMAINLKQGQKCRIIPPDWMDTERLQDKKQEETDSKFFTEMPSPHFMEITQLLLKCATDDIPHADEIRTLVKDIWDLRIAKLRSSIDTFLKSDATHAKLNYLTLMELNTARPFLTKALDQMHLLRSNLSGRIQSTQE</sequence>
<protein>
    <recommendedName>
        <fullName evidence="5">DNA replication complex GINS protein PSF2</fullName>
    </recommendedName>
</protein>
<evidence type="ECO:0000259" key="7">
    <source>
        <dbReference type="Pfam" id="PF25005"/>
    </source>
</evidence>
<evidence type="ECO:0000256" key="1">
    <source>
        <dbReference type="ARBA" id="ARBA00004123"/>
    </source>
</evidence>
<feature type="domain" description="GINS subunit" evidence="6">
    <location>
        <begin position="65"/>
        <end position="165"/>
    </location>
</feature>
<keyword evidence="3 5" id="KW-0235">DNA replication</keyword>
<dbReference type="InterPro" id="IPR056784">
    <property type="entry name" value="PSF2_N"/>
</dbReference>
<dbReference type="InterPro" id="IPR021151">
    <property type="entry name" value="GINS_A"/>
</dbReference>
<evidence type="ECO:0000256" key="4">
    <source>
        <dbReference type="ARBA" id="ARBA00023242"/>
    </source>
</evidence>
<comment type="similarity">
    <text evidence="2 5">Belongs to the GINS2/PSF2 family.</text>
</comment>
<dbReference type="PANTHER" id="PTHR12772:SF0">
    <property type="entry name" value="DNA REPLICATION COMPLEX GINS PROTEIN PSF2"/>
    <property type="match status" value="1"/>
</dbReference>
<dbReference type="Pfam" id="PF05916">
    <property type="entry name" value="Sld5"/>
    <property type="match status" value="1"/>
</dbReference>
<dbReference type="FunFam" id="3.40.5.50:FF:000001">
    <property type="entry name" value="DNA replication complex GINS protein PSF2"/>
    <property type="match status" value="1"/>
</dbReference>
<dbReference type="Gene3D" id="1.20.58.1020">
    <property type="match status" value="1"/>
</dbReference>
<evidence type="ECO:0000313" key="9">
    <source>
        <dbReference type="Proteomes" id="UP000507470"/>
    </source>
</evidence>
<name>A0A6J8BYA0_MYTCO</name>
<keyword evidence="4 5" id="KW-0539">Nucleus</keyword>
<comment type="subcellular location">
    <subcellularLocation>
        <location evidence="1 5">Nucleus</location>
    </subcellularLocation>
</comment>
<dbReference type="GO" id="GO:0000811">
    <property type="term" value="C:GINS complex"/>
    <property type="evidence" value="ECO:0007669"/>
    <property type="project" value="TreeGrafter"/>
</dbReference>
<dbReference type="PIRSF" id="PIRSF028998">
    <property type="entry name" value="GINS_Psf2_subgr"/>
    <property type="match status" value="1"/>
</dbReference>
<evidence type="ECO:0000313" key="8">
    <source>
        <dbReference type="EMBL" id="CAC5387347.1"/>
    </source>
</evidence>
<comment type="subunit">
    <text evidence="5">Component of the GINS complex.</text>
</comment>
<feature type="domain" description="DNA replication complex GINS protein PSF2 N-terminal" evidence="7">
    <location>
        <begin position="2"/>
        <end position="61"/>
    </location>
</feature>
<dbReference type="EMBL" id="CACVKT020003997">
    <property type="protein sequence ID" value="CAC5387347.1"/>
    <property type="molecule type" value="Genomic_DNA"/>
</dbReference>
<evidence type="ECO:0000256" key="5">
    <source>
        <dbReference type="PIRNR" id="PIRNR028998"/>
    </source>
</evidence>
<proteinExistence type="inferred from homology"/>
<reference evidence="8 9" key="1">
    <citation type="submission" date="2020-06" db="EMBL/GenBank/DDBJ databases">
        <authorList>
            <person name="Li R."/>
            <person name="Bekaert M."/>
        </authorList>
    </citation>
    <scope>NUCLEOTIDE SEQUENCE [LARGE SCALE GENOMIC DNA]</scope>
    <source>
        <strain evidence="9">wild</strain>
    </source>
</reference>
<dbReference type="Proteomes" id="UP000507470">
    <property type="component" value="Unassembled WGS sequence"/>
</dbReference>
<dbReference type="GO" id="GO:0071162">
    <property type="term" value="C:CMG complex"/>
    <property type="evidence" value="ECO:0007669"/>
    <property type="project" value="UniProtKB-ARBA"/>
</dbReference>